<evidence type="ECO:0000256" key="1">
    <source>
        <dbReference type="SAM" id="SignalP"/>
    </source>
</evidence>
<feature type="signal peptide" evidence="1">
    <location>
        <begin position="1"/>
        <end position="22"/>
    </location>
</feature>
<dbReference type="AlphaFoldDB" id="A0A9P4VRN4"/>
<sequence>MAYSHFFITFFIFFLFETLVRASPIARREELPAPVVQVLSLPSSSIEDESLLTSNLTTIASAISNNSVSAEDASAAYISVLDAVVAGTDPSSIEKAISLAAAALAQATPPNIISYAAELKLKGTTSDTELQKRRPGGIDSYLNNNKKNPSATIYPKKSSTDAPYSVPEASLRAALYIPSSFKYGANGKVPVILVPGTAVSAGSSFENNLSPLLASSSFADPLWVNIPGTSLGDVQISAEYVAYAINYISSICGSRKVAVVTWSQGSLNTQWGLKYWPSTRDAVSDFVALSPDFHGSMTADILCPLLGLFGCTPSVMQQRYNSKFIATLRGKGGDSAFVPTTTVYSGTDEVVQPQRGKTASGYIQDSRSIGVSNNYVQDLCPGQVAGKTVLHGGILYNALAWALIEDALTHDGPGKTSRLSLSKVCKQAAAPGLTAVDVIATHGSTNINAALNILMYVIKGKKEPSMKAYAI</sequence>
<proteinExistence type="predicted"/>
<evidence type="ECO:0000313" key="3">
    <source>
        <dbReference type="Proteomes" id="UP000799429"/>
    </source>
</evidence>
<name>A0A9P4VRN4_9PEZI</name>
<dbReference type="EMBL" id="MU006098">
    <property type="protein sequence ID" value="KAF2837719.1"/>
    <property type="molecule type" value="Genomic_DNA"/>
</dbReference>
<dbReference type="SUPFAM" id="SSF53474">
    <property type="entry name" value="alpha/beta-Hydrolases"/>
    <property type="match status" value="1"/>
</dbReference>
<dbReference type="InterPro" id="IPR029058">
    <property type="entry name" value="AB_hydrolase_fold"/>
</dbReference>
<dbReference type="Gene3D" id="3.40.50.1820">
    <property type="entry name" value="alpha/beta hydrolase"/>
    <property type="match status" value="1"/>
</dbReference>
<reference evidence="2" key="1">
    <citation type="journal article" date="2020" name="Stud. Mycol.">
        <title>101 Dothideomycetes genomes: a test case for predicting lifestyles and emergence of pathogens.</title>
        <authorList>
            <person name="Haridas S."/>
            <person name="Albert R."/>
            <person name="Binder M."/>
            <person name="Bloem J."/>
            <person name="Labutti K."/>
            <person name="Salamov A."/>
            <person name="Andreopoulos B."/>
            <person name="Baker S."/>
            <person name="Barry K."/>
            <person name="Bills G."/>
            <person name="Bluhm B."/>
            <person name="Cannon C."/>
            <person name="Castanera R."/>
            <person name="Culley D."/>
            <person name="Daum C."/>
            <person name="Ezra D."/>
            <person name="Gonzalez J."/>
            <person name="Henrissat B."/>
            <person name="Kuo A."/>
            <person name="Liang C."/>
            <person name="Lipzen A."/>
            <person name="Lutzoni F."/>
            <person name="Magnuson J."/>
            <person name="Mondo S."/>
            <person name="Nolan M."/>
            <person name="Ohm R."/>
            <person name="Pangilinan J."/>
            <person name="Park H.-J."/>
            <person name="Ramirez L."/>
            <person name="Alfaro M."/>
            <person name="Sun H."/>
            <person name="Tritt A."/>
            <person name="Yoshinaga Y."/>
            <person name="Zwiers L.-H."/>
            <person name="Turgeon B."/>
            <person name="Goodwin S."/>
            <person name="Spatafora J."/>
            <person name="Crous P."/>
            <person name="Grigoriev I."/>
        </authorList>
    </citation>
    <scope>NUCLEOTIDE SEQUENCE</scope>
    <source>
        <strain evidence="2">CBS 101060</strain>
    </source>
</reference>
<dbReference type="InterPro" id="IPR053228">
    <property type="entry name" value="Stereospecific_Lipase"/>
</dbReference>
<gene>
    <name evidence="2" type="ORF">M501DRAFT_994938</name>
</gene>
<feature type="chain" id="PRO_5040249019" evidence="1">
    <location>
        <begin position="23"/>
        <end position="471"/>
    </location>
</feature>
<dbReference type="PANTHER" id="PTHR37574:SF1">
    <property type="entry name" value="LIPASE B"/>
    <property type="match status" value="1"/>
</dbReference>
<dbReference type="OrthoDB" id="4605274at2759"/>
<evidence type="ECO:0000313" key="2">
    <source>
        <dbReference type="EMBL" id="KAF2837719.1"/>
    </source>
</evidence>
<keyword evidence="1" id="KW-0732">Signal</keyword>
<keyword evidence="3" id="KW-1185">Reference proteome</keyword>
<accession>A0A9P4VRN4</accession>
<comment type="caution">
    <text evidence="2">The sequence shown here is derived from an EMBL/GenBank/DDBJ whole genome shotgun (WGS) entry which is preliminary data.</text>
</comment>
<protein>
    <submittedName>
        <fullName evidence="2">Alpha/beta-hydrolase</fullName>
    </submittedName>
</protein>
<dbReference type="Proteomes" id="UP000799429">
    <property type="component" value="Unassembled WGS sequence"/>
</dbReference>
<dbReference type="PANTHER" id="PTHR37574">
    <property type="entry name" value="LIPASE B"/>
    <property type="match status" value="1"/>
</dbReference>
<organism evidence="2 3">
    <name type="scientific">Patellaria atrata CBS 101060</name>
    <dbReference type="NCBI Taxonomy" id="1346257"/>
    <lineage>
        <taxon>Eukaryota</taxon>
        <taxon>Fungi</taxon>
        <taxon>Dikarya</taxon>
        <taxon>Ascomycota</taxon>
        <taxon>Pezizomycotina</taxon>
        <taxon>Dothideomycetes</taxon>
        <taxon>Dothideomycetes incertae sedis</taxon>
        <taxon>Patellariales</taxon>
        <taxon>Patellariaceae</taxon>
        <taxon>Patellaria</taxon>
    </lineage>
</organism>